<protein>
    <recommendedName>
        <fullName evidence="10">Toxin HicA</fullName>
    </recommendedName>
</protein>
<dbReference type="GO" id="GO:0004519">
    <property type="term" value="F:endonuclease activity"/>
    <property type="evidence" value="ECO:0007669"/>
    <property type="project" value="UniProtKB-KW"/>
</dbReference>
<evidence type="ECO:0000256" key="4">
    <source>
        <dbReference type="ARBA" id="ARBA00022759"/>
    </source>
</evidence>
<evidence type="ECO:0000256" key="1">
    <source>
        <dbReference type="ARBA" id="ARBA00006620"/>
    </source>
</evidence>
<keyword evidence="7" id="KW-0346">Stress response</keyword>
<reference evidence="8 9" key="1">
    <citation type="submission" date="2017-09" db="EMBL/GenBank/DDBJ databases">
        <title>Depth-based differentiation of microbial function through sediment-hosted aquifers and enrichment of novel symbionts in the deep terrestrial subsurface.</title>
        <authorList>
            <person name="Probst A.J."/>
            <person name="Ladd B."/>
            <person name="Jarett J.K."/>
            <person name="Geller-Mcgrath D.E."/>
            <person name="Sieber C.M."/>
            <person name="Emerson J.B."/>
            <person name="Anantharaman K."/>
            <person name="Thomas B.C."/>
            <person name="Malmstrom R."/>
            <person name="Stieglmeier M."/>
            <person name="Klingl A."/>
            <person name="Woyke T."/>
            <person name="Ryan C.M."/>
            <person name="Banfield J.F."/>
        </authorList>
    </citation>
    <scope>NUCLEOTIDE SEQUENCE [LARGE SCALE GENOMIC DNA]</scope>
    <source>
        <strain evidence="8">CG11_big_fil_rev_8_21_14_0_20_38_23</strain>
    </source>
</reference>
<keyword evidence="4" id="KW-0255">Endonuclease</keyword>
<evidence type="ECO:0000313" key="8">
    <source>
        <dbReference type="EMBL" id="PIR07620.1"/>
    </source>
</evidence>
<keyword evidence="5" id="KW-0378">Hydrolase</keyword>
<dbReference type="AlphaFoldDB" id="A0A2H0NFF1"/>
<comment type="caution">
    <text evidence="8">The sequence shown here is derived from an EMBL/GenBank/DDBJ whole genome shotgun (WGS) entry which is preliminary data.</text>
</comment>
<name>A0A2H0NFF1_9BACT</name>
<dbReference type="SUPFAM" id="SSF54786">
    <property type="entry name" value="YcfA/nrd intein domain"/>
    <property type="match status" value="1"/>
</dbReference>
<sequence length="75" mass="8773">MKLPAIKPKELVRVLEKRGCIFKRQTGSHRIFYYPGKRIIITVPIHAKDIKKGLLRSIIKELDLSTEEFLKLLKD</sequence>
<evidence type="ECO:0000256" key="5">
    <source>
        <dbReference type="ARBA" id="ARBA00022801"/>
    </source>
</evidence>
<keyword evidence="3" id="KW-0540">Nuclease</keyword>
<dbReference type="PANTHER" id="PTHR34873">
    <property type="entry name" value="SSR1766 PROTEIN"/>
    <property type="match status" value="1"/>
</dbReference>
<dbReference type="InterPro" id="IPR012933">
    <property type="entry name" value="HicA_mRNA_interferase"/>
</dbReference>
<comment type="similarity">
    <text evidence="1">Belongs to the HicA mRNA interferase family.</text>
</comment>
<accession>A0A2H0NFF1</accession>
<dbReference type="Pfam" id="PF07927">
    <property type="entry name" value="HicA_toxin"/>
    <property type="match status" value="1"/>
</dbReference>
<dbReference type="Gene3D" id="3.30.920.30">
    <property type="entry name" value="Hypothetical protein"/>
    <property type="match status" value="1"/>
</dbReference>
<evidence type="ECO:0000256" key="2">
    <source>
        <dbReference type="ARBA" id="ARBA00022649"/>
    </source>
</evidence>
<evidence type="ECO:0000256" key="3">
    <source>
        <dbReference type="ARBA" id="ARBA00022722"/>
    </source>
</evidence>
<proteinExistence type="inferred from homology"/>
<gene>
    <name evidence="8" type="ORF">COV54_00075</name>
</gene>
<dbReference type="GO" id="GO:0016787">
    <property type="term" value="F:hydrolase activity"/>
    <property type="evidence" value="ECO:0007669"/>
    <property type="project" value="UniProtKB-KW"/>
</dbReference>
<organism evidence="8 9">
    <name type="scientific">Candidatus Jorgensenbacteria bacterium CG11_big_fil_rev_8_21_14_0_20_38_23</name>
    <dbReference type="NCBI Taxonomy" id="1974594"/>
    <lineage>
        <taxon>Bacteria</taxon>
        <taxon>Candidatus Joergenseniibacteriota</taxon>
    </lineage>
</organism>
<dbReference type="GO" id="GO:0003729">
    <property type="term" value="F:mRNA binding"/>
    <property type="evidence" value="ECO:0007669"/>
    <property type="project" value="InterPro"/>
</dbReference>
<keyword evidence="6" id="KW-0694">RNA-binding</keyword>
<dbReference type="Proteomes" id="UP000228867">
    <property type="component" value="Unassembled WGS sequence"/>
</dbReference>
<evidence type="ECO:0000256" key="7">
    <source>
        <dbReference type="ARBA" id="ARBA00023016"/>
    </source>
</evidence>
<evidence type="ECO:0000313" key="9">
    <source>
        <dbReference type="Proteomes" id="UP000228867"/>
    </source>
</evidence>
<evidence type="ECO:0000256" key="6">
    <source>
        <dbReference type="ARBA" id="ARBA00022884"/>
    </source>
</evidence>
<evidence type="ECO:0008006" key="10">
    <source>
        <dbReference type="Google" id="ProtNLM"/>
    </source>
</evidence>
<keyword evidence="2" id="KW-1277">Toxin-antitoxin system</keyword>
<dbReference type="PANTHER" id="PTHR34873:SF3">
    <property type="entry name" value="ADDICTION MODULE TOXIN, HICA FAMILY"/>
    <property type="match status" value="1"/>
</dbReference>
<dbReference type="EMBL" id="PCWR01000003">
    <property type="protein sequence ID" value="PIR07620.1"/>
    <property type="molecule type" value="Genomic_DNA"/>
</dbReference>
<dbReference type="InterPro" id="IPR038570">
    <property type="entry name" value="HicA_sf"/>
</dbReference>